<accession>A0A9X2VUT3</accession>
<evidence type="ECO:0000313" key="2">
    <source>
        <dbReference type="EMBL" id="MCS7482742.1"/>
    </source>
</evidence>
<reference evidence="2" key="1">
    <citation type="submission" date="2022-08" db="EMBL/GenBank/DDBJ databases">
        <authorList>
            <person name="Tistechok S."/>
            <person name="Samborskyy M."/>
            <person name="Roman I."/>
        </authorList>
    </citation>
    <scope>NUCLEOTIDE SEQUENCE</scope>
    <source>
        <strain evidence="2">DSM 103496</strain>
    </source>
</reference>
<feature type="transmembrane region" description="Helical" evidence="1">
    <location>
        <begin position="110"/>
        <end position="130"/>
    </location>
</feature>
<name>A0A9X2VUT3_9PSEU</name>
<dbReference type="EMBL" id="JANYMP010000026">
    <property type="protein sequence ID" value="MCS7482742.1"/>
    <property type="molecule type" value="Genomic_DNA"/>
</dbReference>
<protein>
    <submittedName>
        <fullName evidence="2">ABA4-like family protein</fullName>
    </submittedName>
</protein>
<evidence type="ECO:0000256" key="1">
    <source>
        <dbReference type="SAM" id="Phobius"/>
    </source>
</evidence>
<keyword evidence="3" id="KW-1185">Reference proteome</keyword>
<dbReference type="PANTHER" id="PTHR34543:SF1">
    <property type="entry name" value="PROTEIN ABA DEFICIENT 4, CHLOROPLASTIC"/>
    <property type="match status" value="1"/>
</dbReference>
<keyword evidence="1" id="KW-1133">Transmembrane helix</keyword>
<sequence length="148" mass="16220">MTQFLFSITFLVAVPFWALMILAPKWGTTAKVIASPLVVVPPALIYLVLAIANLPELWAAVSAPALGPLAEFLGTPEGTALGWAHFIAWDLFVGRWMYRQSRELDIHPLVMAPILLVTILASPIGLLLFLPVRALWARREEPAPTVSP</sequence>
<feature type="transmembrane region" description="Helical" evidence="1">
    <location>
        <begin position="6"/>
        <end position="24"/>
    </location>
</feature>
<dbReference type="Proteomes" id="UP001141259">
    <property type="component" value="Unassembled WGS sequence"/>
</dbReference>
<gene>
    <name evidence="2" type="ORF">NZH93_38350</name>
</gene>
<dbReference type="AlphaFoldDB" id="A0A9X2VUT3"/>
<keyword evidence="1" id="KW-0472">Membrane</keyword>
<keyword evidence="1" id="KW-0812">Transmembrane</keyword>
<organism evidence="2 3">
    <name type="scientific">Umezawaea endophytica</name>
    <dbReference type="NCBI Taxonomy" id="1654476"/>
    <lineage>
        <taxon>Bacteria</taxon>
        <taxon>Bacillati</taxon>
        <taxon>Actinomycetota</taxon>
        <taxon>Actinomycetes</taxon>
        <taxon>Pseudonocardiales</taxon>
        <taxon>Pseudonocardiaceae</taxon>
        <taxon>Umezawaea</taxon>
    </lineage>
</organism>
<proteinExistence type="predicted"/>
<feature type="transmembrane region" description="Helical" evidence="1">
    <location>
        <begin position="36"/>
        <end position="60"/>
    </location>
</feature>
<dbReference type="Pfam" id="PF14108">
    <property type="entry name" value="ABA4-like"/>
    <property type="match status" value="1"/>
</dbReference>
<dbReference type="PANTHER" id="PTHR34543">
    <property type="entry name" value="PROTEIN ABA DEFICIENT 4, CHLOROPLASTIC"/>
    <property type="match status" value="1"/>
</dbReference>
<dbReference type="RefSeq" id="WP_259628207.1">
    <property type="nucleotide sequence ID" value="NZ_JANYMP010000026.1"/>
</dbReference>
<comment type="caution">
    <text evidence="2">The sequence shown here is derived from an EMBL/GenBank/DDBJ whole genome shotgun (WGS) entry which is preliminary data.</text>
</comment>
<evidence type="ECO:0000313" key="3">
    <source>
        <dbReference type="Proteomes" id="UP001141259"/>
    </source>
</evidence>
<dbReference type="InterPro" id="IPR025461">
    <property type="entry name" value="ABA4-like"/>
</dbReference>